<feature type="region of interest" description="Disordered" evidence="1">
    <location>
        <begin position="53"/>
        <end position="200"/>
    </location>
</feature>
<dbReference type="Proteomes" id="UP000236182">
    <property type="component" value="Unassembled WGS sequence"/>
</dbReference>
<proteinExistence type="predicted"/>
<feature type="compositionally biased region" description="Polar residues" evidence="1">
    <location>
        <begin position="157"/>
        <end position="169"/>
    </location>
</feature>
<comment type="caution">
    <text evidence="4">The sequence shown here is derived from an EMBL/GenBank/DDBJ whole genome shotgun (WGS) entry which is preliminary data.</text>
</comment>
<feature type="compositionally biased region" description="Low complexity" evidence="1">
    <location>
        <begin position="186"/>
        <end position="200"/>
    </location>
</feature>
<keyword evidence="5" id="KW-1185">Reference proteome</keyword>
<feature type="compositionally biased region" description="Polar residues" evidence="1">
    <location>
        <begin position="59"/>
        <end position="71"/>
    </location>
</feature>
<reference evidence="4" key="1">
    <citation type="submission" date="2018-04" db="EMBL/GenBank/DDBJ databases">
        <title>Draft Genome Sequences of Chryseobacterium lactis NCTC11390T isolated from milk, Chryseobacterium oncorhynchi 701B-08T from rainbow trout, and Chryseobacterium viscerum 687B-08T from diseased fish.</title>
        <authorList>
            <person name="Jeong J.-J."/>
            <person name="Lee Y.J."/>
            <person name="Pathiraja D."/>
            <person name="Park B."/>
            <person name="Choi I.-G."/>
            <person name="Kim K.D."/>
        </authorList>
    </citation>
    <scope>NUCLEOTIDE SEQUENCE [LARGE SCALE GENOMIC DNA]</scope>
    <source>
        <strain evidence="4">701B-08</strain>
    </source>
</reference>
<feature type="domain" description="Conjugative transposon TraM C-terminal" evidence="3">
    <location>
        <begin position="230"/>
        <end position="347"/>
    </location>
</feature>
<feature type="transmembrane region" description="Helical" evidence="2">
    <location>
        <begin position="27"/>
        <end position="45"/>
    </location>
</feature>
<dbReference type="RefSeq" id="WP_109623997.1">
    <property type="nucleotide sequence ID" value="NZ_PPEI02000012.1"/>
</dbReference>
<dbReference type="Pfam" id="PF12508">
    <property type="entry name" value="Transposon_TraM"/>
    <property type="match status" value="1"/>
</dbReference>
<evidence type="ECO:0000259" key="3">
    <source>
        <dbReference type="Pfam" id="PF12508"/>
    </source>
</evidence>
<gene>
    <name evidence="4" type="ORF">C1638_021535</name>
</gene>
<evidence type="ECO:0000313" key="5">
    <source>
        <dbReference type="Proteomes" id="UP000236182"/>
    </source>
</evidence>
<accession>A0A316WCP6</accession>
<dbReference type="AlphaFoldDB" id="A0A316WCP6"/>
<dbReference type="OrthoDB" id="1249787at2"/>
<protein>
    <recommendedName>
        <fullName evidence="3">Conjugative transposon TraM C-terminal domain-containing protein</fullName>
    </recommendedName>
</protein>
<keyword evidence="2" id="KW-0812">Transmembrane</keyword>
<feature type="compositionally biased region" description="Polar residues" evidence="1">
    <location>
        <begin position="81"/>
        <end position="102"/>
    </location>
</feature>
<keyword evidence="2" id="KW-0472">Membrane</keyword>
<evidence type="ECO:0000256" key="1">
    <source>
        <dbReference type="SAM" id="MobiDB-lite"/>
    </source>
</evidence>
<feature type="compositionally biased region" description="Low complexity" evidence="1">
    <location>
        <begin position="127"/>
        <end position="148"/>
    </location>
</feature>
<sequence>MENSPTKKNKKSKFDLKNISPEERNKYVAIGVFGLVIIGVMFYGITNYTSEEKTEEVTEFTNPEAEQSKYNSKLDALNPKSPEQSSNSLEYTFTPSDENGQANGDPDFTQLDKQLSELGSGKGIEQSPVPSSSSSSSSGTTSSTPSNSHNVYGDYSMWQNKEPSNSKIGYSSKKRPVEPSATPTRQSSSPSYSEVNSYQSEPAYKEPVFPSYEEKKSIVLAQVKSKLISQGEASNNRSISFVILENFTLNGETIQKGKSYAIGSIKLENDRVLAKINTIKANGKTYSVSGKILGYDGEEGLPLKANDNSGSGQSTGGIIKDEAIRQVGGRIPVVGGIISRASGGGSGSKANKISLSGNIETTIVIYK</sequence>
<organism evidence="4 5">
    <name type="scientific">Chryseobacterium oncorhynchi</name>
    <dbReference type="NCBI Taxonomy" id="741074"/>
    <lineage>
        <taxon>Bacteria</taxon>
        <taxon>Pseudomonadati</taxon>
        <taxon>Bacteroidota</taxon>
        <taxon>Flavobacteriia</taxon>
        <taxon>Flavobacteriales</taxon>
        <taxon>Weeksellaceae</taxon>
        <taxon>Chryseobacterium group</taxon>
        <taxon>Chryseobacterium</taxon>
    </lineage>
</organism>
<dbReference type="InterPro" id="IPR055407">
    <property type="entry name" value="TraM_C"/>
</dbReference>
<evidence type="ECO:0000256" key="2">
    <source>
        <dbReference type="SAM" id="Phobius"/>
    </source>
</evidence>
<evidence type="ECO:0000313" key="4">
    <source>
        <dbReference type="EMBL" id="PWN59192.1"/>
    </source>
</evidence>
<name>A0A316WCP6_9FLAO</name>
<dbReference type="EMBL" id="PPEI02000012">
    <property type="protein sequence ID" value="PWN59192.1"/>
    <property type="molecule type" value="Genomic_DNA"/>
</dbReference>
<keyword evidence="2" id="KW-1133">Transmembrane helix</keyword>